<dbReference type="Gene3D" id="3.10.20.30">
    <property type="match status" value="1"/>
</dbReference>
<dbReference type="PROSITE" id="PS51671">
    <property type="entry name" value="ACT"/>
    <property type="match status" value="1"/>
</dbReference>
<dbReference type="Pfam" id="PF13291">
    <property type="entry name" value="ACT_4"/>
    <property type="match status" value="1"/>
</dbReference>
<dbReference type="CDD" id="cd00077">
    <property type="entry name" value="HDc"/>
    <property type="match status" value="1"/>
</dbReference>
<evidence type="ECO:0008006" key="7">
    <source>
        <dbReference type="Google" id="ProtNLM"/>
    </source>
</evidence>
<comment type="similarity">
    <text evidence="1">Belongs to the RelA/SpoT family.</text>
</comment>
<dbReference type="InterPro" id="IPR004095">
    <property type="entry name" value="TGS"/>
</dbReference>
<evidence type="ECO:0000256" key="2">
    <source>
        <dbReference type="ARBA" id="ARBA00025704"/>
    </source>
</evidence>
<dbReference type="InterPro" id="IPR003607">
    <property type="entry name" value="HD/PDEase_dom"/>
</dbReference>
<evidence type="ECO:0000313" key="6">
    <source>
        <dbReference type="EMBL" id="SUZ71906.1"/>
    </source>
</evidence>
<reference evidence="6" key="1">
    <citation type="submission" date="2018-05" db="EMBL/GenBank/DDBJ databases">
        <authorList>
            <person name="Lanie J.A."/>
            <person name="Ng W.-L."/>
            <person name="Kazmierczak K.M."/>
            <person name="Andrzejewski T.M."/>
            <person name="Davidsen T.M."/>
            <person name="Wayne K.J."/>
            <person name="Tettelin H."/>
            <person name="Glass J.I."/>
            <person name="Rusch D."/>
            <person name="Podicherti R."/>
            <person name="Tsui H.-C.T."/>
            <person name="Winkler M.E."/>
        </authorList>
    </citation>
    <scope>NUCLEOTIDE SEQUENCE</scope>
</reference>
<dbReference type="Pfam" id="PF04607">
    <property type="entry name" value="RelA_SpoT"/>
    <property type="match status" value="1"/>
</dbReference>
<accession>A0A381PXY2</accession>
<dbReference type="SUPFAM" id="SSF81301">
    <property type="entry name" value="Nucleotidyltransferase"/>
    <property type="match status" value="1"/>
</dbReference>
<proteinExistence type="inferred from homology"/>
<dbReference type="CDD" id="cd04876">
    <property type="entry name" value="ACT_RelA-SpoT"/>
    <property type="match status" value="1"/>
</dbReference>
<evidence type="ECO:0000259" key="3">
    <source>
        <dbReference type="PROSITE" id="PS51671"/>
    </source>
</evidence>
<dbReference type="CDD" id="cd05399">
    <property type="entry name" value="NT_Rel-Spo_like"/>
    <property type="match status" value="1"/>
</dbReference>
<dbReference type="Pfam" id="PF13328">
    <property type="entry name" value="HD_4"/>
    <property type="match status" value="1"/>
</dbReference>
<feature type="domain" description="HD" evidence="4">
    <location>
        <begin position="56"/>
        <end position="155"/>
    </location>
</feature>
<feature type="domain" description="TGS" evidence="5">
    <location>
        <begin position="396"/>
        <end position="457"/>
    </location>
</feature>
<dbReference type="InterPro" id="IPR012676">
    <property type="entry name" value="TGS-like"/>
</dbReference>
<dbReference type="Pfam" id="PF19296">
    <property type="entry name" value="RelA_AH_RIS"/>
    <property type="match status" value="1"/>
</dbReference>
<dbReference type="FunFam" id="3.10.20.30:FF:000002">
    <property type="entry name" value="GTP pyrophosphokinase (RelA/SpoT)"/>
    <property type="match status" value="1"/>
</dbReference>
<dbReference type="Pfam" id="PF02824">
    <property type="entry name" value="TGS"/>
    <property type="match status" value="1"/>
</dbReference>
<dbReference type="SMART" id="SM00954">
    <property type="entry name" value="RelA_SpoT"/>
    <property type="match status" value="1"/>
</dbReference>
<dbReference type="PANTHER" id="PTHR21262">
    <property type="entry name" value="GUANOSINE-3',5'-BIS DIPHOSPHATE 3'-PYROPHOSPHOHYDROLASE"/>
    <property type="match status" value="1"/>
</dbReference>
<name>A0A381PXY2_9ZZZZ</name>
<dbReference type="InterPro" id="IPR002912">
    <property type="entry name" value="ACT_dom"/>
</dbReference>
<feature type="domain" description="ACT" evidence="3">
    <location>
        <begin position="647"/>
        <end position="721"/>
    </location>
</feature>
<dbReference type="SUPFAM" id="SSF55021">
    <property type="entry name" value="ACT-like"/>
    <property type="match status" value="1"/>
</dbReference>
<sequence length="721" mass="81798">MSSDKIVASNNDLINQKSVELLSRLKSNKSKKLIKDALEFSVKMHRGQERKSGLPYVSHCIDVANILLDWNMDATTIASALLHDVVEDTDVTLENVKLLFGNDVAFLVDGVTKIDNIVFQSEKHKQAENFTKLFLSLAKDLRVIIIKFADRLNNMETIQYLSQKKRKEVATETREIFVPLAHRLGMAKLKWKLEDLSLKCLDLRGYNEVDKKILESSKVSESIINNAIKPVKKELKKYKINADIFGRYKSISSIYRKIKSQSKGFEDIYDLYAIRIIVDKIEECYLTLGVIHSIYPPMQDRFKDFIATPKTNGYQSIHTTVLTKDNKLTEIQIRTKEMDNTAETGIAAHHLYKGSRKMKDLDDKVPWLRDLSAIMDGDNTEPEELMDLLKIDMFEDEIFIFTPKGDLKKLPVDSTPLDFAFAIHSDIGFSCVRAKVNKKLVPLSYNLSNGDIVEIETSKKQKPNSSWLNFVKTSRASHAISKHLRSIEIEESIKVGNQLLEKGLRKSKLYNKLSEIKSRYNELNYKNLNEFLSDLGRGRIILKDVIGKLFPDVRSSKNKIPSQVDFIESARSESEGINLDGVKNLVVDYAKCCSPVPGDSVVGYISRGRGLIVHRLSCFNLSSLSDSKERIVSVNWNIKKDISFKTKLHITCLDKAGVLHNITETIAKEKINIIDVETNVNIGGVSDIWIVCTVKDLNSLNELINAISKIKNVDTVERVFS</sequence>
<dbReference type="CDD" id="cd01668">
    <property type="entry name" value="TGS_RSH"/>
    <property type="match status" value="1"/>
</dbReference>
<evidence type="ECO:0000256" key="1">
    <source>
        <dbReference type="ARBA" id="ARBA00007476"/>
    </source>
</evidence>
<dbReference type="InterPro" id="IPR004811">
    <property type="entry name" value="RelA/Spo_fam"/>
</dbReference>
<dbReference type="Gene3D" id="3.30.70.260">
    <property type="match status" value="1"/>
</dbReference>
<dbReference type="SUPFAM" id="SSF81271">
    <property type="entry name" value="TGS-like"/>
    <property type="match status" value="1"/>
</dbReference>
<dbReference type="SUPFAM" id="SSF109604">
    <property type="entry name" value="HD-domain/PDEase-like"/>
    <property type="match status" value="1"/>
</dbReference>
<dbReference type="InterPro" id="IPR033655">
    <property type="entry name" value="TGS_RelA/SpoT"/>
</dbReference>
<evidence type="ECO:0000259" key="4">
    <source>
        <dbReference type="PROSITE" id="PS51831"/>
    </source>
</evidence>
<dbReference type="PANTHER" id="PTHR21262:SF31">
    <property type="entry name" value="GTP PYROPHOSPHOKINASE"/>
    <property type="match status" value="1"/>
</dbReference>
<evidence type="ECO:0000259" key="5">
    <source>
        <dbReference type="PROSITE" id="PS51880"/>
    </source>
</evidence>
<dbReference type="PROSITE" id="PS51880">
    <property type="entry name" value="TGS"/>
    <property type="match status" value="1"/>
</dbReference>
<dbReference type="EMBL" id="UINC01001138">
    <property type="protein sequence ID" value="SUZ71906.1"/>
    <property type="molecule type" value="Genomic_DNA"/>
</dbReference>
<dbReference type="InterPro" id="IPR006674">
    <property type="entry name" value="HD_domain"/>
</dbReference>
<dbReference type="GO" id="GO:0005886">
    <property type="term" value="C:plasma membrane"/>
    <property type="evidence" value="ECO:0007669"/>
    <property type="project" value="TreeGrafter"/>
</dbReference>
<organism evidence="6">
    <name type="scientific">marine metagenome</name>
    <dbReference type="NCBI Taxonomy" id="408172"/>
    <lineage>
        <taxon>unclassified sequences</taxon>
        <taxon>metagenomes</taxon>
        <taxon>ecological metagenomes</taxon>
    </lineage>
</organism>
<dbReference type="Gene3D" id="3.30.460.10">
    <property type="entry name" value="Beta Polymerase, domain 2"/>
    <property type="match status" value="1"/>
</dbReference>
<dbReference type="InterPro" id="IPR045600">
    <property type="entry name" value="RelA/SpoT_AH_RIS"/>
</dbReference>
<comment type="pathway">
    <text evidence="2">Purine metabolism.</text>
</comment>
<dbReference type="FunFam" id="3.30.460.10:FF:000001">
    <property type="entry name" value="GTP pyrophosphokinase RelA"/>
    <property type="match status" value="1"/>
</dbReference>
<gene>
    <name evidence="6" type="ORF">METZ01_LOCUS24760</name>
</gene>
<dbReference type="NCBIfam" id="TIGR00691">
    <property type="entry name" value="spoT_relA"/>
    <property type="match status" value="1"/>
</dbReference>
<dbReference type="SMART" id="SM00471">
    <property type="entry name" value="HDc"/>
    <property type="match status" value="1"/>
</dbReference>
<dbReference type="InterPro" id="IPR043519">
    <property type="entry name" value="NT_sf"/>
</dbReference>
<dbReference type="InterPro" id="IPR012675">
    <property type="entry name" value="Beta-grasp_dom_sf"/>
</dbReference>
<dbReference type="FunFam" id="1.10.3210.10:FF:000001">
    <property type="entry name" value="GTP pyrophosphokinase RelA"/>
    <property type="match status" value="1"/>
</dbReference>
<dbReference type="InterPro" id="IPR045865">
    <property type="entry name" value="ACT-like_dom_sf"/>
</dbReference>
<dbReference type="InterPro" id="IPR007685">
    <property type="entry name" value="RelA_SpoT"/>
</dbReference>
<protein>
    <recommendedName>
        <fullName evidence="7">TGS domain-containing protein</fullName>
    </recommendedName>
</protein>
<dbReference type="AlphaFoldDB" id="A0A381PXY2"/>
<dbReference type="Gene3D" id="1.10.3210.10">
    <property type="entry name" value="Hypothetical protein af1432"/>
    <property type="match status" value="1"/>
</dbReference>
<dbReference type="PROSITE" id="PS51831">
    <property type="entry name" value="HD"/>
    <property type="match status" value="1"/>
</dbReference>
<dbReference type="GO" id="GO:0015969">
    <property type="term" value="P:guanosine tetraphosphate metabolic process"/>
    <property type="evidence" value="ECO:0007669"/>
    <property type="project" value="InterPro"/>
</dbReference>